<keyword evidence="10" id="KW-0346">Stress response</keyword>
<dbReference type="Gene3D" id="1.20.1270.170">
    <property type="match status" value="1"/>
</dbReference>
<organism evidence="12 13">
    <name type="scientific">Spirochaeta isovalerica</name>
    <dbReference type="NCBI Taxonomy" id="150"/>
    <lineage>
        <taxon>Bacteria</taxon>
        <taxon>Pseudomonadati</taxon>
        <taxon>Spirochaetota</taxon>
        <taxon>Spirochaetia</taxon>
        <taxon>Spirochaetales</taxon>
        <taxon>Spirochaetaceae</taxon>
        <taxon>Spirochaeta</taxon>
    </lineage>
</organism>
<gene>
    <name evidence="12" type="ORF">HNR50_003732</name>
</gene>
<dbReference type="AlphaFoldDB" id="A0A841R9M2"/>
<dbReference type="GO" id="GO:0005737">
    <property type="term" value="C:cytoplasm"/>
    <property type="evidence" value="ECO:0007669"/>
    <property type="project" value="TreeGrafter"/>
</dbReference>
<dbReference type="RefSeq" id="WP_184748280.1">
    <property type="nucleotide sequence ID" value="NZ_JACHGJ010000009.1"/>
</dbReference>
<keyword evidence="9" id="KW-0460">Magnesium</keyword>
<dbReference type="InterPro" id="IPR032882">
    <property type="entry name" value="SrkA/RdoA"/>
</dbReference>
<dbReference type="Pfam" id="PF01636">
    <property type="entry name" value="APH"/>
    <property type="match status" value="1"/>
</dbReference>
<dbReference type="PANTHER" id="PTHR39573:SF1">
    <property type="entry name" value="STRESS RESPONSE KINASE A"/>
    <property type="match status" value="1"/>
</dbReference>
<dbReference type="PANTHER" id="PTHR39573">
    <property type="entry name" value="STRESS RESPONSE KINASE A"/>
    <property type="match status" value="1"/>
</dbReference>
<dbReference type="Proteomes" id="UP000587760">
    <property type="component" value="Unassembled WGS sequence"/>
</dbReference>
<keyword evidence="1" id="KW-0963">Cytoplasm</keyword>
<dbReference type="InterPro" id="IPR011009">
    <property type="entry name" value="Kinase-like_dom_sf"/>
</dbReference>
<keyword evidence="6" id="KW-0547">Nucleotide-binding</keyword>
<evidence type="ECO:0000313" key="12">
    <source>
        <dbReference type="EMBL" id="MBB6482044.1"/>
    </source>
</evidence>
<evidence type="ECO:0000259" key="11">
    <source>
        <dbReference type="Pfam" id="PF01636"/>
    </source>
</evidence>
<evidence type="ECO:0000256" key="6">
    <source>
        <dbReference type="ARBA" id="ARBA00022741"/>
    </source>
</evidence>
<reference evidence="12 13" key="1">
    <citation type="submission" date="2020-08" db="EMBL/GenBank/DDBJ databases">
        <title>Genomic Encyclopedia of Type Strains, Phase IV (KMG-IV): sequencing the most valuable type-strain genomes for metagenomic binning, comparative biology and taxonomic classification.</title>
        <authorList>
            <person name="Goeker M."/>
        </authorList>
    </citation>
    <scope>NUCLEOTIDE SEQUENCE [LARGE SCALE GENOMIC DNA]</scope>
    <source>
        <strain evidence="12 13">DSM 2461</strain>
    </source>
</reference>
<protein>
    <submittedName>
        <fullName evidence="12">Ser/Thr protein kinase RdoA (MazF antagonist)</fullName>
    </submittedName>
</protein>
<evidence type="ECO:0000256" key="7">
    <source>
        <dbReference type="ARBA" id="ARBA00022777"/>
    </source>
</evidence>
<dbReference type="NCBIfam" id="NF008738">
    <property type="entry name" value="PRK11768.1"/>
    <property type="match status" value="1"/>
</dbReference>
<dbReference type="GO" id="GO:0004674">
    <property type="term" value="F:protein serine/threonine kinase activity"/>
    <property type="evidence" value="ECO:0007669"/>
    <property type="project" value="UniProtKB-KW"/>
</dbReference>
<dbReference type="GO" id="GO:0005524">
    <property type="term" value="F:ATP binding"/>
    <property type="evidence" value="ECO:0007669"/>
    <property type="project" value="UniProtKB-KW"/>
</dbReference>
<name>A0A841R9M2_9SPIO</name>
<evidence type="ECO:0000256" key="2">
    <source>
        <dbReference type="ARBA" id="ARBA00022527"/>
    </source>
</evidence>
<keyword evidence="13" id="KW-1185">Reference proteome</keyword>
<keyword evidence="4" id="KW-0808">Transferase</keyword>
<dbReference type="GO" id="GO:0046872">
    <property type="term" value="F:metal ion binding"/>
    <property type="evidence" value="ECO:0007669"/>
    <property type="project" value="UniProtKB-KW"/>
</dbReference>
<evidence type="ECO:0000256" key="8">
    <source>
        <dbReference type="ARBA" id="ARBA00022840"/>
    </source>
</evidence>
<dbReference type="InterPro" id="IPR002575">
    <property type="entry name" value="Aminoglycoside_PTrfase"/>
</dbReference>
<evidence type="ECO:0000256" key="10">
    <source>
        <dbReference type="ARBA" id="ARBA00023016"/>
    </source>
</evidence>
<evidence type="ECO:0000256" key="4">
    <source>
        <dbReference type="ARBA" id="ARBA00022679"/>
    </source>
</evidence>
<keyword evidence="8" id="KW-0067">ATP-binding</keyword>
<dbReference type="Gene3D" id="3.30.200.70">
    <property type="match status" value="1"/>
</dbReference>
<dbReference type="SUPFAM" id="SSF56112">
    <property type="entry name" value="Protein kinase-like (PK-like)"/>
    <property type="match status" value="1"/>
</dbReference>
<keyword evidence="5" id="KW-0479">Metal-binding</keyword>
<keyword evidence="7 12" id="KW-0418">Kinase</keyword>
<proteinExistence type="predicted"/>
<comment type="caution">
    <text evidence="12">The sequence shown here is derived from an EMBL/GenBank/DDBJ whole genome shotgun (WGS) entry which is preliminary data.</text>
</comment>
<evidence type="ECO:0000256" key="5">
    <source>
        <dbReference type="ARBA" id="ARBA00022723"/>
    </source>
</evidence>
<keyword evidence="2" id="KW-0723">Serine/threonine-protein kinase</keyword>
<dbReference type="Gene3D" id="1.10.510.10">
    <property type="entry name" value="Transferase(Phosphotransferase) domain 1"/>
    <property type="match status" value="1"/>
</dbReference>
<evidence type="ECO:0000256" key="3">
    <source>
        <dbReference type="ARBA" id="ARBA00022553"/>
    </source>
</evidence>
<feature type="domain" description="Aminoglycoside phosphotransferase" evidence="11">
    <location>
        <begin position="32"/>
        <end position="265"/>
    </location>
</feature>
<dbReference type="EMBL" id="JACHGJ010000009">
    <property type="protein sequence ID" value="MBB6482044.1"/>
    <property type="molecule type" value="Genomic_DNA"/>
</dbReference>
<evidence type="ECO:0000256" key="9">
    <source>
        <dbReference type="ARBA" id="ARBA00022842"/>
    </source>
</evidence>
<sequence>MNSGFSGLTPHLLIDGVENFTGDRYTGHTNPLTSYINRVYEVEREDGVKMIVKYYRPGRWTLDAIYDEHDFIFDCLEDEIPVVAPVELNNDSTVALWDEYAFALFPKKSGPMLEINSDDEWIRAGELIGRIHRAGARFNSEYRMKLDPENSTEKFVENLLFGGLINEANRKPFEAVCRKIIKTIKPLFADFETIRVHGDCHRGNIIHRPGEGLMIIDFDDMGTAVPVQDLWMLLPGRLEQSRREMNLLLEGYETFRDFDYRSLKLIEPLRAMRIIYYIEWCSLQVGEHHFVRNNPDWGTDIYWRNEINDLEVQCHEILDALKSYRGLN</sequence>
<accession>A0A841R9M2</accession>
<evidence type="ECO:0000256" key="1">
    <source>
        <dbReference type="ARBA" id="ARBA00022490"/>
    </source>
</evidence>
<evidence type="ECO:0000313" key="13">
    <source>
        <dbReference type="Proteomes" id="UP000587760"/>
    </source>
</evidence>
<keyword evidence="3" id="KW-0597">Phosphoprotein</keyword>